<protein>
    <submittedName>
        <fullName evidence="2">M15 family metallopeptidase</fullName>
    </submittedName>
</protein>
<dbReference type="Proteomes" id="UP000315215">
    <property type="component" value="Chromosome"/>
</dbReference>
<feature type="domain" description="Peptidase M15C" evidence="1">
    <location>
        <begin position="59"/>
        <end position="126"/>
    </location>
</feature>
<name>A0A516KKY9_9BACI</name>
<dbReference type="PANTHER" id="PTHR34385:SF1">
    <property type="entry name" value="PEPTIDOGLYCAN L-ALANYL-D-GLUTAMATE ENDOPEPTIDASE CWLK"/>
    <property type="match status" value="1"/>
</dbReference>
<evidence type="ECO:0000259" key="1">
    <source>
        <dbReference type="Pfam" id="PF13539"/>
    </source>
</evidence>
<dbReference type="InterPro" id="IPR052179">
    <property type="entry name" value="DD-CPase-like"/>
</dbReference>
<sequence>MPTELHPIVASNMQELITQAKDIGINILITDEWRSIEEQNALYEQGRSQDGSIVTNVEGGESYHNYGLAIDFAIELDNGDVIWDMAYDGNKNKQADWMEVVEIAKSLGFEWGGDWKNFKDYPHLQMDFGLSISELQRGKRPPKEKDA</sequence>
<gene>
    <name evidence="2" type="ORF">FN924_01660</name>
</gene>
<accession>A0A516KKY9</accession>
<dbReference type="EMBL" id="CP041666">
    <property type="protein sequence ID" value="QDP42048.1"/>
    <property type="molecule type" value="Genomic_DNA"/>
</dbReference>
<evidence type="ECO:0000313" key="2">
    <source>
        <dbReference type="EMBL" id="QDP42048.1"/>
    </source>
</evidence>
<dbReference type="Pfam" id="PF13539">
    <property type="entry name" value="Peptidase_M15_4"/>
    <property type="match status" value="1"/>
</dbReference>
<dbReference type="InterPro" id="IPR009045">
    <property type="entry name" value="Zn_M74/Hedgehog-like"/>
</dbReference>
<proteinExistence type="predicted"/>
<dbReference type="PANTHER" id="PTHR34385">
    <property type="entry name" value="D-ALANYL-D-ALANINE CARBOXYPEPTIDASE"/>
    <property type="match status" value="1"/>
</dbReference>
<dbReference type="KEGG" id="aqt:FN924_01660"/>
<dbReference type="CDD" id="cd14845">
    <property type="entry name" value="L-Ala-D-Glu_peptidase_like"/>
    <property type="match status" value="1"/>
</dbReference>
<dbReference type="GO" id="GO:0008233">
    <property type="term" value="F:peptidase activity"/>
    <property type="evidence" value="ECO:0007669"/>
    <property type="project" value="InterPro"/>
</dbReference>
<organism evidence="2 3">
    <name type="scientific">Radiobacillus deserti</name>
    <dbReference type="NCBI Taxonomy" id="2594883"/>
    <lineage>
        <taxon>Bacteria</taxon>
        <taxon>Bacillati</taxon>
        <taxon>Bacillota</taxon>
        <taxon>Bacilli</taxon>
        <taxon>Bacillales</taxon>
        <taxon>Bacillaceae</taxon>
        <taxon>Radiobacillus</taxon>
    </lineage>
</organism>
<reference evidence="2 3" key="1">
    <citation type="submission" date="2019-07" db="EMBL/GenBank/DDBJ databases">
        <authorList>
            <person name="Li J."/>
        </authorList>
    </citation>
    <scope>NUCLEOTIDE SEQUENCE [LARGE SCALE GENOMIC DNA]</scope>
    <source>
        <strain evidence="2 3">TKL69</strain>
    </source>
</reference>
<dbReference type="Gene3D" id="3.30.1380.10">
    <property type="match status" value="1"/>
</dbReference>
<evidence type="ECO:0000313" key="3">
    <source>
        <dbReference type="Proteomes" id="UP000315215"/>
    </source>
</evidence>
<dbReference type="InterPro" id="IPR039561">
    <property type="entry name" value="Peptidase_M15C"/>
</dbReference>
<keyword evidence="3" id="KW-1185">Reference proteome</keyword>
<dbReference type="SUPFAM" id="SSF55166">
    <property type="entry name" value="Hedgehog/DD-peptidase"/>
    <property type="match status" value="1"/>
</dbReference>
<dbReference type="AlphaFoldDB" id="A0A516KKY9"/>